<reference evidence="8" key="1">
    <citation type="submission" date="2022-06" db="EMBL/GenBank/DDBJ databases">
        <title>WGS of actinobacteria.</title>
        <authorList>
            <person name="Thawai C."/>
        </authorList>
    </citation>
    <scope>NUCLEOTIDE SEQUENCE</scope>
    <source>
        <strain evidence="8">AA8</strain>
    </source>
</reference>
<keyword evidence="9" id="KW-1185">Reference proteome</keyword>
<dbReference type="PROSITE" id="PS00480">
    <property type="entry name" value="CITRATE_SYNTHASE"/>
    <property type="match status" value="1"/>
</dbReference>
<dbReference type="InterPro" id="IPR016142">
    <property type="entry name" value="Citrate_synth-like_lrg_a-sub"/>
</dbReference>
<dbReference type="InterPro" id="IPR009081">
    <property type="entry name" value="PP-bd_ACP"/>
</dbReference>
<keyword evidence="4 5" id="KW-0808">Transferase</keyword>
<dbReference type="InterPro" id="IPR002020">
    <property type="entry name" value="Citrate_synthase"/>
</dbReference>
<evidence type="ECO:0000256" key="6">
    <source>
        <dbReference type="SAM" id="MobiDB-lite"/>
    </source>
</evidence>
<evidence type="ECO:0000256" key="3">
    <source>
        <dbReference type="ARBA" id="ARBA00012972"/>
    </source>
</evidence>
<dbReference type="PANTHER" id="PTHR11739:SF4">
    <property type="entry name" value="CITRATE SYNTHASE, PEROXISOMAL"/>
    <property type="match status" value="1"/>
</dbReference>
<feature type="region of interest" description="Disordered" evidence="6">
    <location>
        <begin position="73"/>
        <end position="106"/>
    </location>
</feature>
<dbReference type="GO" id="GO:0006099">
    <property type="term" value="P:tricarboxylic acid cycle"/>
    <property type="evidence" value="ECO:0007669"/>
    <property type="project" value="TreeGrafter"/>
</dbReference>
<evidence type="ECO:0000313" key="8">
    <source>
        <dbReference type="EMBL" id="MCQ8768350.1"/>
    </source>
</evidence>
<dbReference type="GO" id="GO:0005829">
    <property type="term" value="C:cytosol"/>
    <property type="evidence" value="ECO:0007669"/>
    <property type="project" value="TreeGrafter"/>
</dbReference>
<dbReference type="InterPro" id="IPR019810">
    <property type="entry name" value="Citrate_synthase_AS"/>
</dbReference>
<dbReference type="RefSeq" id="WP_168094176.1">
    <property type="nucleotide sequence ID" value="NZ_JAATER010000219.1"/>
</dbReference>
<dbReference type="GO" id="GO:0005975">
    <property type="term" value="P:carbohydrate metabolic process"/>
    <property type="evidence" value="ECO:0007669"/>
    <property type="project" value="TreeGrafter"/>
</dbReference>
<dbReference type="EC" id="2.3.3.16" evidence="3"/>
<dbReference type="PROSITE" id="PS50075">
    <property type="entry name" value="CARRIER"/>
    <property type="match status" value="1"/>
</dbReference>
<dbReference type="SUPFAM" id="SSF47336">
    <property type="entry name" value="ACP-like"/>
    <property type="match status" value="1"/>
</dbReference>
<feature type="domain" description="Carrier" evidence="7">
    <location>
        <begin position="1"/>
        <end position="73"/>
    </location>
</feature>
<dbReference type="EMBL" id="JANIID010000001">
    <property type="protein sequence ID" value="MCQ8768350.1"/>
    <property type="molecule type" value="Genomic_DNA"/>
</dbReference>
<dbReference type="GO" id="GO:0036440">
    <property type="term" value="F:citrate synthase activity"/>
    <property type="evidence" value="ECO:0007669"/>
    <property type="project" value="UniProtKB-EC"/>
</dbReference>
<dbReference type="AlphaFoldDB" id="A0A9X2LE62"/>
<organism evidence="8 9">
    <name type="scientific">Streptomyces telluris</name>
    <dbReference type="NCBI Taxonomy" id="2720021"/>
    <lineage>
        <taxon>Bacteria</taxon>
        <taxon>Bacillati</taxon>
        <taxon>Actinomycetota</taxon>
        <taxon>Actinomycetes</taxon>
        <taxon>Kitasatosporales</taxon>
        <taxon>Streptomycetaceae</taxon>
        <taxon>Streptomyces</taxon>
    </lineage>
</organism>
<evidence type="ECO:0000256" key="4">
    <source>
        <dbReference type="ARBA" id="ARBA00022679"/>
    </source>
</evidence>
<dbReference type="InterPro" id="IPR016143">
    <property type="entry name" value="Citrate_synth-like_sm_a-sub"/>
</dbReference>
<comment type="pathway">
    <text evidence="1">Carbohydrate metabolism; tricarboxylic acid cycle.</text>
</comment>
<dbReference type="Gene3D" id="1.10.1200.10">
    <property type="entry name" value="ACP-like"/>
    <property type="match status" value="1"/>
</dbReference>
<protein>
    <recommendedName>
        <fullName evidence="3">citrate synthase (unknown stereospecificity)</fullName>
        <ecNumber evidence="3">2.3.3.16</ecNumber>
    </recommendedName>
</protein>
<dbReference type="Gene3D" id="1.10.580.10">
    <property type="entry name" value="Citrate Synthase, domain 1"/>
    <property type="match status" value="1"/>
</dbReference>
<sequence>MNSVDQLIAHTLRIDEGRITADLEYQSVREWDSLGHVTLMMALENAYGTPVDDELTLELRTVAAIRAFAAGHAGPSDAGDAGPAPAAQEKPAAPAATAPAPQPGQAVRRGLEGVSFDHTTITRIDGAEGVLEYRGYSIHDLAEHASYTEVAHLLVHGGLPDAHARAAFEKELQARRALPPEVLSLLRSLAHAHPMDALLTCLPALAAYGPRRDAAADETYGEALDAGITLLARIPMLVAAHHAVREGREPVLPAEDVPAVEAFLTVLLGAAPTPAAVRFMNKGLIVHADHSSNASAFAARVATGSRAGMTAALTAAVATFGGSVHGGAAERVVRLIDDVGDPANAGAYVQELHGRGEPVMGFGHRVYRTEDPRVRHLRATVAELSAERGDTRGLDILDAVAAAMGPYARRGVAPNVDLYAGLAYRLLGLPDDLAVPLFVVGRTAGWVAQVLEQHANNVLIRPLLSYNGPRSRRYEGGAA</sequence>
<dbReference type="InterPro" id="IPR036969">
    <property type="entry name" value="Citrate_synthase_sf"/>
</dbReference>
<evidence type="ECO:0000256" key="1">
    <source>
        <dbReference type="ARBA" id="ARBA00005163"/>
    </source>
</evidence>
<dbReference type="SUPFAM" id="SSF48256">
    <property type="entry name" value="Citrate synthase"/>
    <property type="match status" value="1"/>
</dbReference>
<dbReference type="Pfam" id="PF00285">
    <property type="entry name" value="Citrate_synt"/>
    <property type="match status" value="1"/>
</dbReference>
<evidence type="ECO:0000259" key="7">
    <source>
        <dbReference type="PROSITE" id="PS50075"/>
    </source>
</evidence>
<dbReference type="Proteomes" id="UP001142374">
    <property type="component" value="Unassembled WGS sequence"/>
</dbReference>
<gene>
    <name evidence="8" type="ORF">NQU55_00930</name>
</gene>
<accession>A0A9X2LE62</accession>
<proteinExistence type="inferred from homology"/>
<dbReference type="PANTHER" id="PTHR11739">
    <property type="entry name" value="CITRATE SYNTHASE"/>
    <property type="match status" value="1"/>
</dbReference>
<comment type="caution">
    <text evidence="8">The sequence shown here is derived from an EMBL/GenBank/DDBJ whole genome shotgun (WGS) entry which is preliminary data.</text>
</comment>
<dbReference type="InterPro" id="IPR036736">
    <property type="entry name" value="ACP-like_sf"/>
</dbReference>
<name>A0A9X2LE62_9ACTN</name>
<comment type="similarity">
    <text evidence="2 5">Belongs to the citrate synthase family.</text>
</comment>
<evidence type="ECO:0000313" key="9">
    <source>
        <dbReference type="Proteomes" id="UP001142374"/>
    </source>
</evidence>
<evidence type="ECO:0000256" key="5">
    <source>
        <dbReference type="RuleBase" id="RU003406"/>
    </source>
</evidence>
<dbReference type="Gene3D" id="1.10.230.10">
    <property type="entry name" value="Cytochrome P450-Terp, domain 2"/>
    <property type="match status" value="1"/>
</dbReference>
<evidence type="ECO:0000256" key="2">
    <source>
        <dbReference type="ARBA" id="ARBA00010566"/>
    </source>
</evidence>
<dbReference type="PRINTS" id="PR00143">
    <property type="entry name" value="CITRTSNTHASE"/>
</dbReference>